<evidence type="ECO:0000256" key="2">
    <source>
        <dbReference type="ARBA" id="ARBA00022705"/>
    </source>
</evidence>
<dbReference type="GO" id="GO:0009408">
    <property type="term" value="P:response to heat"/>
    <property type="evidence" value="ECO:0007669"/>
    <property type="project" value="InterPro"/>
</dbReference>
<feature type="binding site" evidence="11">
    <location>
        <position position="231"/>
    </location>
    <ligand>
        <name>Zn(2+)</name>
        <dbReference type="ChEBI" id="CHEBI:29105"/>
        <label>1</label>
    </ligand>
</feature>
<evidence type="ECO:0000256" key="12">
    <source>
        <dbReference type="PROSITE-ProRule" id="PRU00546"/>
    </source>
</evidence>
<evidence type="ECO:0000313" key="15">
    <source>
        <dbReference type="EMBL" id="KHD76271.1"/>
    </source>
</evidence>
<dbReference type="SMART" id="SM00271">
    <property type="entry name" value="DnaJ"/>
    <property type="match status" value="1"/>
</dbReference>
<keyword evidence="8 11" id="KW-0143">Chaperone</keyword>
<organism evidence="15 16">
    <name type="scientific">Actinoplanes utahensis</name>
    <dbReference type="NCBI Taxonomy" id="1869"/>
    <lineage>
        <taxon>Bacteria</taxon>
        <taxon>Bacillati</taxon>
        <taxon>Actinomycetota</taxon>
        <taxon>Actinomycetes</taxon>
        <taxon>Micromonosporales</taxon>
        <taxon>Micromonosporaceae</taxon>
        <taxon>Actinoplanes</taxon>
    </lineage>
</organism>
<dbReference type="RefSeq" id="WP_043525731.1">
    <property type="nucleotide sequence ID" value="NZ_BAABKU010000006.1"/>
</dbReference>
<dbReference type="PROSITE" id="PS00636">
    <property type="entry name" value="DNAJ_1"/>
    <property type="match status" value="1"/>
</dbReference>
<dbReference type="Pfam" id="PF00684">
    <property type="entry name" value="DnaJ_CXXCXGXG"/>
    <property type="match status" value="1"/>
</dbReference>
<name>A0A0A6ULH4_ACTUT</name>
<dbReference type="EMBL" id="JRTT01000019">
    <property type="protein sequence ID" value="KHD76271.1"/>
    <property type="molecule type" value="Genomic_DNA"/>
</dbReference>
<proteinExistence type="inferred from homology"/>
<dbReference type="Pfam" id="PF00226">
    <property type="entry name" value="DnaJ"/>
    <property type="match status" value="1"/>
</dbReference>
<dbReference type="SUPFAM" id="SSF57938">
    <property type="entry name" value="DnaJ/Hsp40 cysteine-rich domain"/>
    <property type="match status" value="1"/>
</dbReference>
<keyword evidence="7 11" id="KW-0346">Stress response</keyword>
<dbReference type="Gene3D" id="2.60.260.20">
    <property type="entry name" value="Urease metallochaperone UreE, N-terminal domain"/>
    <property type="match status" value="2"/>
</dbReference>
<evidence type="ECO:0000256" key="4">
    <source>
        <dbReference type="ARBA" id="ARBA00022737"/>
    </source>
</evidence>
<comment type="cofactor">
    <cofactor evidence="11">
        <name>Zn(2+)</name>
        <dbReference type="ChEBI" id="CHEBI:29105"/>
    </cofactor>
    <text evidence="11">Binds 2 Zn(2+) ions per monomer.</text>
</comment>
<feature type="repeat" description="CXXCXGXG motif" evidence="11">
    <location>
        <begin position="217"/>
        <end position="224"/>
    </location>
</feature>
<dbReference type="InterPro" id="IPR001305">
    <property type="entry name" value="HSP_DnaJ_Cys-rich_dom"/>
</dbReference>
<feature type="repeat" description="CXXCXGXG motif" evidence="11">
    <location>
        <begin position="178"/>
        <end position="185"/>
    </location>
</feature>
<dbReference type="STRING" id="1869.MB27_17800"/>
<dbReference type="Pfam" id="PF01556">
    <property type="entry name" value="DnaJ_C"/>
    <property type="match status" value="1"/>
</dbReference>
<dbReference type="GO" id="GO:0051082">
    <property type="term" value="F:unfolded protein binding"/>
    <property type="evidence" value="ECO:0007669"/>
    <property type="project" value="UniProtKB-UniRule"/>
</dbReference>
<dbReference type="NCBIfam" id="NF008035">
    <property type="entry name" value="PRK10767.1"/>
    <property type="match status" value="1"/>
</dbReference>
<comment type="subunit">
    <text evidence="11">Homodimer.</text>
</comment>
<feature type="binding site" evidence="11">
    <location>
        <position position="220"/>
    </location>
    <ligand>
        <name>Zn(2+)</name>
        <dbReference type="ChEBI" id="CHEBI:29105"/>
        <label>2</label>
    </ligand>
</feature>
<dbReference type="InterPro" id="IPR002939">
    <property type="entry name" value="DnaJ_C"/>
</dbReference>
<dbReference type="InterPro" id="IPR012724">
    <property type="entry name" value="DnaJ"/>
</dbReference>
<dbReference type="GO" id="GO:0005524">
    <property type="term" value="F:ATP binding"/>
    <property type="evidence" value="ECO:0007669"/>
    <property type="project" value="InterPro"/>
</dbReference>
<dbReference type="InterPro" id="IPR036410">
    <property type="entry name" value="HSP_DnaJ_Cys-rich_dom_sf"/>
</dbReference>
<evidence type="ECO:0000256" key="6">
    <source>
        <dbReference type="ARBA" id="ARBA00022833"/>
    </source>
</evidence>
<dbReference type="GO" id="GO:0008270">
    <property type="term" value="F:zinc ion binding"/>
    <property type="evidence" value="ECO:0007669"/>
    <property type="project" value="UniProtKB-UniRule"/>
</dbReference>
<dbReference type="GO" id="GO:0042026">
    <property type="term" value="P:protein refolding"/>
    <property type="evidence" value="ECO:0007669"/>
    <property type="project" value="TreeGrafter"/>
</dbReference>
<dbReference type="CDD" id="cd06257">
    <property type="entry name" value="DnaJ"/>
    <property type="match status" value="1"/>
</dbReference>
<evidence type="ECO:0000256" key="5">
    <source>
        <dbReference type="ARBA" id="ARBA00022771"/>
    </source>
</evidence>
<keyword evidence="2 11" id="KW-0235">DNA replication</keyword>
<dbReference type="PROSITE" id="PS51188">
    <property type="entry name" value="ZF_CR"/>
    <property type="match status" value="1"/>
</dbReference>
<feature type="repeat" description="CXXCXGXG motif" evidence="11">
    <location>
        <begin position="195"/>
        <end position="202"/>
    </location>
</feature>
<comment type="caution">
    <text evidence="15">The sequence shown here is derived from an EMBL/GenBank/DDBJ whole genome shotgun (WGS) entry which is preliminary data.</text>
</comment>
<evidence type="ECO:0000256" key="8">
    <source>
        <dbReference type="ARBA" id="ARBA00023186"/>
    </source>
</evidence>
<dbReference type="GO" id="GO:0005737">
    <property type="term" value="C:cytoplasm"/>
    <property type="evidence" value="ECO:0007669"/>
    <property type="project" value="UniProtKB-SubCell"/>
</dbReference>
<dbReference type="CDD" id="cd10747">
    <property type="entry name" value="DnaJ_C"/>
    <property type="match status" value="1"/>
</dbReference>
<keyword evidence="4 11" id="KW-0677">Repeat</keyword>
<comment type="function">
    <text evidence="11">Participates actively in the response to hyperosmotic and heat shock by preventing the aggregation of stress-denatured proteins and by disaggregating proteins, also in an autonomous, DnaK-independent fashion. Unfolded proteins bind initially to DnaJ; upon interaction with the DnaJ-bound protein, DnaK hydrolyzes its bound ATP, resulting in the formation of a stable complex. GrpE releases ADP from DnaK; ATP binding to DnaK triggers the release of the substrate protein, thus completing the reaction cycle. Several rounds of ATP-dependent interactions between DnaJ, DnaK and GrpE are required for fully efficient folding. Also involved, together with DnaK and GrpE, in the DNA replication of plasmids through activation of initiation proteins.</text>
</comment>
<sequence length="397" mass="41858">MSSKDWLEKDFYAVLGVNRSASPDEIKKAYRKLARDLHPDRNPDNKEAEEKFKAASEAYDVLADDKKRKEYDEMRSLFGSGAFRRGARGGAGGAQFDPSDLFGGFSGAAGGAGADRRFGGTGFSDIFSSIFSGGQGAPGAARRGPQRGRDVETEVTLDFTQAVQGTTLPLTLRTPGACDTCRGSGAKPGTTPRACPKCHGSGLISSNQGSFSFSEPCRDCQGSGSIVDEKCAECRGTGGVTKTRTINVRFPAGVADGQRIRLSGRGEPGDRGGVAGDLYVQVKVRPDDLFGRSGDDLTLVVPITIVEAVLGTDLKVPTLDGPVTLRVPPGTPSGRKLRARGKGVVRKEGQAGDLIVTVDVQIPAGVSGEARDALEKFAKLTPPPGRERLEARLRRAG</sequence>
<dbReference type="GO" id="GO:0006260">
    <property type="term" value="P:DNA replication"/>
    <property type="evidence" value="ECO:0007669"/>
    <property type="project" value="UniProtKB-KW"/>
</dbReference>
<dbReference type="AlphaFoldDB" id="A0A0A6ULH4"/>
<dbReference type="CDD" id="cd10719">
    <property type="entry name" value="DnaJ_zf"/>
    <property type="match status" value="1"/>
</dbReference>
<dbReference type="InterPro" id="IPR018253">
    <property type="entry name" value="DnaJ_domain_CS"/>
</dbReference>
<dbReference type="InterPro" id="IPR008971">
    <property type="entry name" value="HSP40/DnaJ_pept-bd"/>
</dbReference>
<dbReference type="Gene3D" id="1.10.287.110">
    <property type="entry name" value="DnaJ domain"/>
    <property type="match status" value="1"/>
</dbReference>
<keyword evidence="16" id="KW-1185">Reference proteome</keyword>
<keyword evidence="5 11" id="KW-0863">Zinc-finger</keyword>
<protein>
    <recommendedName>
        <fullName evidence="10 11">Chaperone protein DnaJ</fullName>
    </recommendedName>
</protein>
<dbReference type="FunFam" id="1.10.287.110:FF:000045">
    <property type="entry name" value="Molecular chaperone DnaJ"/>
    <property type="match status" value="1"/>
</dbReference>
<feature type="binding site" evidence="11">
    <location>
        <position position="195"/>
    </location>
    <ligand>
        <name>Zn(2+)</name>
        <dbReference type="ChEBI" id="CHEBI:29105"/>
        <label>2</label>
    </ligand>
</feature>
<dbReference type="SUPFAM" id="SSF49493">
    <property type="entry name" value="HSP40/DnaJ peptide-binding domain"/>
    <property type="match status" value="2"/>
</dbReference>
<evidence type="ECO:0000259" key="14">
    <source>
        <dbReference type="PROSITE" id="PS51188"/>
    </source>
</evidence>
<dbReference type="PANTHER" id="PTHR43096">
    <property type="entry name" value="DNAJ HOMOLOG 1, MITOCHONDRIAL-RELATED"/>
    <property type="match status" value="1"/>
</dbReference>
<dbReference type="SUPFAM" id="SSF46565">
    <property type="entry name" value="Chaperone J-domain"/>
    <property type="match status" value="1"/>
</dbReference>
<keyword evidence="6 11" id="KW-0862">Zinc</keyword>
<dbReference type="Proteomes" id="UP000054537">
    <property type="component" value="Unassembled WGS sequence"/>
</dbReference>
<dbReference type="InterPro" id="IPR001623">
    <property type="entry name" value="DnaJ_domain"/>
</dbReference>
<gene>
    <name evidence="11" type="primary">dnaJ</name>
    <name evidence="15" type="ORF">MB27_17800</name>
</gene>
<dbReference type="PROSITE" id="PS50076">
    <property type="entry name" value="DNAJ_2"/>
    <property type="match status" value="1"/>
</dbReference>
<dbReference type="OrthoDB" id="9779889at2"/>
<comment type="domain">
    <text evidence="11">The J domain is necessary and sufficient to stimulate DnaK ATPase activity. Zinc center 1 plays an important role in the autonomous, DnaK-independent chaperone activity of DnaJ. Zinc center 2 is essential for interaction with DnaK and for DnaJ activity.</text>
</comment>
<dbReference type="InterPro" id="IPR036869">
    <property type="entry name" value="J_dom_sf"/>
</dbReference>
<evidence type="ECO:0000256" key="10">
    <source>
        <dbReference type="ARBA" id="ARBA00067609"/>
    </source>
</evidence>
<feature type="binding site" evidence="11">
    <location>
        <position position="181"/>
    </location>
    <ligand>
        <name>Zn(2+)</name>
        <dbReference type="ChEBI" id="CHEBI:29105"/>
        <label>1</label>
    </ligand>
</feature>
<feature type="domain" description="J" evidence="13">
    <location>
        <begin position="10"/>
        <end position="75"/>
    </location>
</feature>
<dbReference type="HAMAP" id="MF_01152">
    <property type="entry name" value="DnaJ"/>
    <property type="match status" value="1"/>
</dbReference>
<keyword evidence="1 11" id="KW-0963">Cytoplasm</keyword>
<accession>A0A0A6ULH4</accession>
<evidence type="ECO:0000256" key="1">
    <source>
        <dbReference type="ARBA" id="ARBA00022490"/>
    </source>
</evidence>
<dbReference type="GO" id="GO:0031072">
    <property type="term" value="F:heat shock protein binding"/>
    <property type="evidence" value="ECO:0007669"/>
    <property type="project" value="InterPro"/>
</dbReference>
<evidence type="ECO:0000259" key="13">
    <source>
        <dbReference type="PROSITE" id="PS50076"/>
    </source>
</evidence>
<dbReference type="FunFam" id="2.10.230.10:FF:000002">
    <property type="entry name" value="Molecular chaperone DnaJ"/>
    <property type="match status" value="1"/>
</dbReference>
<feature type="binding site" evidence="11">
    <location>
        <position position="217"/>
    </location>
    <ligand>
        <name>Zn(2+)</name>
        <dbReference type="ChEBI" id="CHEBI:29105"/>
        <label>2</label>
    </ligand>
</feature>
<evidence type="ECO:0000313" key="16">
    <source>
        <dbReference type="Proteomes" id="UP000054537"/>
    </source>
</evidence>
<dbReference type="PRINTS" id="PR00625">
    <property type="entry name" value="JDOMAIN"/>
</dbReference>
<feature type="binding site" evidence="11">
    <location>
        <position position="198"/>
    </location>
    <ligand>
        <name>Zn(2+)</name>
        <dbReference type="ChEBI" id="CHEBI:29105"/>
        <label>2</label>
    </ligand>
</feature>
<dbReference type="PANTHER" id="PTHR43096:SF54">
    <property type="entry name" value="CHAPERONE PROTEIN DNAJ 1"/>
    <property type="match status" value="1"/>
</dbReference>
<feature type="repeat" description="CXXCXGXG motif" evidence="11">
    <location>
        <begin position="231"/>
        <end position="238"/>
    </location>
</feature>
<feature type="binding site" evidence="11">
    <location>
        <position position="234"/>
    </location>
    <ligand>
        <name>Zn(2+)</name>
        <dbReference type="ChEBI" id="CHEBI:29105"/>
        <label>1</label>
    </ligand>
</feature>
<evidence type="ECO:0000256" key="9">
    <source>
        <dbReference type="ARBA" id="ARBA00061004"/>
    </source>
</evidence>
<evidence type="ECO:0000256" key="3">
    <source>
        <dbReference type="ARBA" id="ARBA00022723"/>
    </source>
</evidence>
<dbReference type="NCBIfam" id="TIGR02349">
    <property type="entry name" value="DnaJ_bact"/>
    <property type="match status" value="1"/>
</dbReference>
<dbReference type="Gene3D" id="2.10.230.10">
    <property type="entry name" value="Heat shock protein DnaJ, cysteine-rich domain"/>
    <property type="match status" value="1"/>
</dbReference>
<feature type="domain" description="CR-type" evidence="14">
    <location>
        <begin position="165"/>
        <end position="243"/>
    </location>
</feature>
<dbReference type="eggNOG" id="COG0484">
    <property type="taxonomic scope" value="Bacteria"/>
</dbReference>
<comment type="subcellular location">
    <subcellularLocation>
        <location evidence="11">Cytoplasm</location>
    </subcellularLocation>
</comment>
<comment type="similarity">
    <text evidence="9 11">Belongs to the DnaJ family.</text>
</comment>
<keyword evidence="3 11" id="KW-0479">Metal-binding</keyword>
<evidence type="ECO:0000256" key="11">
    <source>
        <dbReference type="HAMAP-Rule" id="MF_01152"/>
    </source>
</evidence>
<feature type="zinc finger region" description="CR-type" evidence="12">
    <location>
        <begin position="165"/>
        <end position="243"/>
    </location>
</feature>
<dbReference type="FunFam" id="2.60.260.20:FF:000005">
    <property type="entry name" value="Chaperone protein dnaJ 1, mitochondrial"/>
    <property type="match status" value="1"/>
</dbReference>
<reference evidence="15 16" key="1">
    <citation type="submission" date="2014-10" db="EMBL/GenBank/DDBJ databases">
        <title>Draft genome sequence of Actinoplanes utahensis NRRL 12052.</title>
        <authorList>
            <person name="Velasco-Bucheli B."/>
            <person name="del Cerro C."/>
            <person name="Hormigo D."/>
            <person name="Garcia J.L."/>
            <person name="Acebal C."/>
            <person name="Arroyo M."/>
            <person name="de la Mata I."/>
        </authorList>
    </citation>
    <scope>NUCLEOTIDE SEQUENCE [LARGE SCALE GENOMIC DNA]</scope>
    <source>
        <strain evidence="15 16">NRRL 12052</strain>
    </source>
</reference>
<feature type="binding site" evidence="11">
    <location>
        <position position="178"/>
    </location>
    <ligand>
        <name>Zn(2+)</name>
        <dbReference type="ChEBI" id="CHEBI:29105"/>
        <label>1</label>
    </ligand>
</feature>
<evidence type="ECO:0000256" key="7">
    <source>
        <dbReference type="ARBA" id="ARBA00023016"/>
    </source>
</evidence>